<dbReference type="EMBL" id="BCNV01000006">
    <property type="protein sequence ID" value="GAS84843.1"/>
    <property type="molecule type" value="Genomic_DNA"/>
</dbReference>
<dbReference type="AlphaFoldDB" id="A0A117I356"/>
<dbReference type="PANTHER" id="PTHR43252">
    <property type="entry name" value="TRANSCRIPTIONAL REGULATOR YQJI"/>
    <property type="match status" value="1"/>
</dbReference>
<dbReference type="InterPro" id="IPR036390">
    <property type="entry name" value="WH_DNA-bd_sf"/>
</dbReference>
<evidence type="ECO:0000313" key="3">
    <source>
        <dbReference type="Proteomes" id="UP000069697"/>
    </source>
</evidence>
<dbReference type="Pfam" id="PF03551">
    <property type="entry name" value="PadR"/>
    <property type="match status" value="1"/>
</dbReference>
<dbReference type="Gene3D" id="1.10.10.10">
    <property type="entry name" value="Winged helix-like DNA-binding domain superfamily/Winged helix DNA-binding domain"/>
    <property type="match status" value="1"/>
</dbReference>
<feature type="domain" description="Transcription regulator PadR N-terminal" evidence="1">
    <location>
        <begin position="7"/>
        <end position="80"/>
    </location>
</feature>
<dbReference type="PANTHER" id="PTHR43252:SF6">
    <property type="entry name" value="NEGATIVE TRANSCRIPTION REGULATOR PADR"/>
    <property type="match status" value="1"/>
</dbReference>
<dbReference type="InterPro" id="IPR005149">
    <property type="entry name" value="Tscrpt_reg_PadR_N"/>
</dbReference>
<dbReference type="InterPro" id="IPR036388">
    <property type="entry name" value="WH-like_DNA-bd_sf"/>
</dbReference>
<accession>A0A117I356</accession>
<evidence type="ECO:0000259" key="1">
    <source>
        <dbReference type="Pfam" id="PF03551"/>
    </source>
</evidence>
<comment type="caution">
    <text evidence="2">The sequence shown here is derived from an EMBL/GenBank/DDBJ whole genome shotgun (WGS) entry which is preliminary data.</text>
</comment>
<dbReference type="SUPFAM" id="SSF46785">
    <property type="entry name" value="Winged helix' DNA-binding domain"/>
    <property type="match status" value="1"/>
</dbReference>
<dbReference type="Proteomes" id="UP000069697">
    <property type="component" value="Unassembled WGS sequence"/>
</dbReference>
<sequence>MNTQHVILGILHNQPCSGYEIKQYFEQYFSFFFDASFGTIYPTLAKMEKSGLLTKESVRQEGKPDKNVYSLTPEGSAQFHAYLMSPLEDEVFRSDFLMRLYFGELADEATVTGWVSSELKRKELLYDELQRQMKEFGERISPAQRLCMQVGLVQYEATIELLKKQLAQPE</sequence>
<dbReference type="RefSeq" id="WP_062837235.1">
    <property type="nucleotide sequence ID" value="NZ_BCNV01000006.1"/>
</dbReference>
<organism evidence="2 3">
    <name type="scientific">Paenibacillus amylolyticus</name>
    <dbReference type="NCBI Taxonomy" id="1451"/>
    <lineage>
        <taxon>Bacteria</taxon>
        <taxon>Bacillati</taxon>
        <taxon>Bacillota</taxon>
        <taxon>Bacilli</taxon>
        <taxon>Bacillales</taxon>
        <taxon>Paenibacillaceae</taxon>
        <taxon>Paenibacillus</taxon>
    </lineage>
</organism>
<reference evidence="3" key="2">
    <citation type="submission" date="2016-01" db="EMBL/GenBank/DDBJ databases">
        <title>Draft Genome Sequence of Paenibacillus amylolyticus Heshi-A3 that Was Isolated from Fermented Rice Bran with Aging Salted Mackerel, Which Was Named Heshiko as Traditional Fermented Seafood in Japan.</title>
        <authorList>
            <person name="Akuzawa S."/>
            <person name="Nakagawa J."/>
            <person name="Kanekatsu T."/>
            <person name="Kubota E."/>
            <person name="Ohtake R."/>
            <person name="Suzuki T."/>
            <person name="Kanesaki Y."/>
        </authorList>
    </citation>
    <scope>NUCLEOTIDE SEQUENCE [LARGE SCALE GENOMIC DNA]</scope>
    <source>
        <strain evidence="3">Heshi-A3</strain>
    </source>
</reference>
<proteinExistence type="predicted"/>
<reference evidence="2 3" key="1">
    <citation type="journal article" date="2016" name="Genome Announc.">
        <title>Draft Genome Sequence of Paenibacillus amylolyticus Heshi-A3, Isolated from Fermented Rice Bran in a Japanese Fermented Seafood Dish.</title>
        <authorList>
            <person name="Akuzawa S."/>
            <person name="Nagaoka J."/>
            <person name="Kanekatsu M."/>
            <person name="Kubota E."/>
            <person name="Ohtake R."/>
            <person name="Suzuki T."/>
            <person name="Kanesaki Y."/>
        </authorList>
    </citation>
    <scope>NUCLEOTIDE SEQUENCE [LARGE SCALE GENOMIC DNA]</scope>
    <source>
        <strain evidence="2 3">Heshi-A3</strain>
    </source>
</reference>
<dbReference type="Gene3D" id="6.10.140.1570">
    <property type="match status" value="1"/>
</dbReference>
<gene>
    <name evidence="2" type="ORF">PAHA3_4964</name>
</gene>
<evidence type="ECO:0000313" key="2">
    <source>
        <dbReference type="EMBL" id="GAS84843.1"/>
    </source>
</evidence>
<protein>
    <submittedName>
        <fullName evidence="2">PadR family transcriptional regulator</fullName>
    </submittedName>
</protein>
<name>A0A117I356_PAEAM</name>